<dbReference type="Gene3D" id="3.60.10.10">
    <property type="entry name" value="Endonuclease/exonuclease/phosphatase"/>
    <property type="match status" value="1"/>
</dbReference>
<protein>
    <submittedName>
        <fullName evidence="4">Endonuclease/exonuclease/phosphatase family protein</fullName>
    </submittedName>
</protein>
<evidence type="ECO:0000313" key="5">
    <source>
        <dbReference type="Proteomes" id="UP000694501"/>
    </source>
</evidence>
<feature type="transmembrane region" description="Helical" evidence="2">
    <location>
        <begin position="67"/>
        <end position="86"/>
    </location>
</feature>
<dbReference type="EMBL" id="JAELVF020000004">
    <property type="protein sequence ID" value="MBU7600517.1"/>
    <property type="molecule type" value="Genomic_DNA"/>
</dbReference>
<reference evidence="4" key="1">
    <citation type="submission" date="2021-06" db="EMBL/GenBank/DDBJ databases">
        <title>Sequencing of actinobacteria type strains.</title>
        <authorList>
            <person name="Nguyen G.-S."/>
            <person name="Wentzel A."/>
        </authorList>
    </citation>
    <scope>NUCLEOTIDE SEQUENCE</scope>
    <source>
        <strain evidence="4">P38-E01</strain>
    </source>
</reference>
<dbReference type="GO" id="GO:0004519">
    <property type="term" value="F:endonuclease activity"/>
    <property type="evidence" value="ECO:0007669"/>
    <property type="project" value="UniProtKB-KW"/>
</dbReference>
<keyword evidence="4" id="KW-0540">Nuclease</keyword>
<evidence type="ECO:0000256" key="1">
    <source>
        <dbReference type="SAM" id="MobiDB-lite"/>
    </source>
</evidence>
<organism evidence="4 5">
    <name type="scientific">Streptomyces tardus</name>
    <dbReference type="NCBI Taxonomy" id="2780544"/>
    <lineage>
        <taxon>Bacteria</taxon>
        <taxon>Bacillati</taxon>
        <taxon>Actinomycetota</taxon>
        <taxon>Actinomycetes</taxon>
        <taxon>Kitasatosporales</taxon>
        <taxon>Streptomycetaceae</taxon>
        <taxon>Streptomyces</taxon>
    </lineage>
</organism>
<gene>
    <name evidence="4" type="ORF">JGS22_023525</name>
</gene>
<comment type="caution">
    <text evidence="4">The sequence shown here is derived from an EMBL/GenBank/DDBJ whole genome shotgun (WGS) entry which is preliminary data.</text>
</comment>
<proteinExistence type="predicted"/>
<accession>A0A949N7V7</accession>
<dbReference type="Proteomes" id="UP000694501">
    <property type="component" value="Unassembled WGS sequence"/>
</dbReference>
<keyword evidence="4" id="KW-0378">Hydrolase</keyword>
<name>A0A949N7V7_9ACTN</name>
<feature type="transmembrane region" description="Helical" evidence="2">
    <location>
        <begin position="35"/>
        <end position="55"/>
    </location>
</feature>
<keyword evidence="4" id="KW-0255">Endonuclease</keyword>
<evidence type="ECO:0000313" key="4">
    <source>
        <dbReference type="EMBL" id="MBU7600517.1"/>
    </source>
</evidence>
<dbReference type="InterPro" id="IPR036691">
    <property type="entry name" value="Endo/exonu/phosph_ase_sf"/>
</dbReference>
<dbReference type="RefSeq" id="WP_211038421.1">
    <property type="nucleotide sequence ID" value="NZ_JAELVF020000004.1"/>
</dbReference>
<dbReference type="Pfam" id="PF03372">
    <property type="entry name" value="Exo_endo_phos"/>
    <property type="match status" value="1"/>
</dbReference>
<feature type="compositionally biased region" description="Low complexity" evidence="1">
    <location>
        <begin position="15"/>
        <end position="25"/>
    </location>
</feature>
<feature type="region of interest" description="Disordered" evidence="1">
    <location>
        <begin position="1"/>
        <end position="28"/>
    </location>
</feature>
<keyword evidence="2" id="KW-0472">Membrane</keyword>
<dbReference type="AlphaFoldDB" id="A0A949N7V7"/>
<dbReference type="InterPro" id="IPR005135">
    <property type="entry name" value="Endo/exonuclease/phosphatase"/>
</dbReference>
<feature type="compositionally biased region" description="Basic and acidic residues" evidence="1">
    <location>
        <begin position="1"/>
        <end position="14"/>
    </location>
</feature>
<keyword evidence="2" id="KW-0812">Transmembrane</keyword>
<evidence type="ECO:0000259" key="3">
    <source>
        <dbReference type="Pfam" id="PF03372"/>
    </source>
</evidence>
<dbReference type="SUPFAM" id="SSF56219">
    <property type="entry name" value="DNase I-like"/>
    <property type="match status" value="1"/>
</dbReference>
<feature type="domain" description="Endonuclease/exonuclease/phosphatase" evidence="3">
    <location>
        <begin position="129"/>
        <end position="333"/>
    </location>
</feature>
<feature type="transmembrane region" description="Helical" evidence="2">
    <location>
        <begin position="91"/>
        <end position="108"/>
    </location>
</feature>
<keyword evidence="2" id="KW-1133">Transmembrane helix</keyword>
<evidence type="ECO:0000256" key="2">
    <source>
        <dbReference type="SAM" id="Phobius"/>
    </source>
</evidence>
<sequence>MYTGESQHRSRYAPDRVAPSPARPAARSRRGRRSFAAWLAVLLLIPGTVPAVARAMDVDGPTPVPQLLAFLPWFLAPGWLALLAAVVARRFLLVAWSLALLGTTAWFLQPYGSGQTVPSREPSAQIRVLTANLRFGEAMDAFLEALRSHRPHLVSVQECDSGCARTLRSAEVRRTYPHQVITGNEPAEGSAVLSVYPLAAGARVPGELSMPSAVADVAGIDVRFQVAHPMPPMPDSMDSWRRELGALRAMASGRGETSTIMAGDFNASQDHAAFRAIVDTGMRDSARLLGRSRTPTWPVPFSPPLGAQIDHVLVSEGLTPVDAQFFELSGSDHQALLVDVRLY</sequence>
<keyword evidence="5" id="KW-1185">Reference proteome</keyword>